<organism evidence="1">
    <name type="scientific">Sesamum latifolium</name>
    <dbReference type="NCBI Taxonomy" id="2727402"/>
    <lineage>
        <taxon>Eukaryota</taxon>
        <taxon>Viridiplantae</taxon>
        <taxon>Streptophyta</taxon>
        <taxon>Embryophyta</taxon>
        <taxon>Tracheophyta</taxon>
        <taxon>Spermatophyta</taxon>
        <taxon>Magnoliopsida</taxon>
        <taxon>eudicotyledons</taxon>
        <taxon>Gunneridae</taxon>
        <taxon>Pentapetalae</taxon>
        <taxon>asterids</taxon>
        <taxon>lamiids</taxon>
        <taxon>Lamiales</taxon>
        <taxon>Pedaliaceae</taxon>
        <taxon>Sesamum</taxon>
    </lineage>
</organism>
<name>A0AAW2UST3_9LAMI</name>
<comment type="caution">
    <text evidence="1">The sequence shown here is derived from an EMBL/GenBank/DDBJ whole genome shotgun (WGS) entry which is preliminary data.</text>
</comment>
<gene>
    <name evidence="1" type="ORF">Slati_3067400</name>
</gene>
<reference evidence="1" key="1">
    <citation type="submission" date="2020-06" db="EMBL/GenBank/DDBJ databases">
        <authorList>
            <person name="Li T."/>
            <person name="Hu X."/>
            <person name="Zhang T."/>
            <person name="Song X."/>
            <person name="Zhang H."/>
            <person name="Dai N."/>
            <person name="Sheng W."/>
            <person name="Hou X."/>
            <person name="Wei L."/>
        </authorList>
    </citation>
    <scope>NUCLEOTIDE SEQUENCE</scope>
    <source>
        <strain evidence="1">KEN1</strain>
        <tissue evidence="1">Leaf</tissue>
    </source>
</reference>
<protein>
    <submittedName>
        <fullName evidence="1">Uncharacterized protein</fullName>
    </submittedName>
</protein>
<dbReference type="EMBL" id="JACGWN010000011">
    <property type="protein sequence ID" value="KAL0420445.1"/>
    <property type="molecule type" value="Genomic_DNA"/>
</dbReference>
<proteinExistence type="predicted"/>
<accession>A0AAW2UST3</accession>
<sequence length="99" mass="9623">MSEGVGVGAIAATCSRITAETICGIAPNKARDISSVEVSDDVLHRGGSATRPTTGGGGGACGKVTGADPASTRAGGVPVTTYRACVPLETPAAFCLSAD</sequence>
<reference evidence="1" key="2">
    <citation type="journal article" date="2024" name="Plant">
        <title>Genomic evolution and insights into agronomic trait innovations of Sesamum species.</title>
        <authorList>
            <person name="Miao H."/>
            <person name="Wang L."/>
            <person name="Qu L."/>
            <person name="Liu H."/>
            <person name="Sun Y."/>
            <person name="Le M."/>
            <person name="Wang Q."/>
            <person name="Wei S."/>
            <person name="Zheng Y."/>
            <person name="Lin W."/>
            <person name="Duan Y."/>
            <person name="Cao H."/>
            <person name="Xiong S."/>
            <person name="Wang X."/>
            <person name="Wei L."/>
            <person name="Li C."/>
            <person name="Ma Q."/>
            <person name="Ju M."/>
            <person name="Zhao R."/>
            <person name="Li G."/>
            <person name="Mu C."/>
            <person name="Tian Q."/>
            <person name="Mei H."/>
            <person name="Zhang T."/>
            <person name="Gao T."/>
            <person name="Zhang H."/>
        </authorList>
    </citation>
    <scope>NUCLEOTIDE SEQUENCE</scope>
    <source>
        <strain evidence="1">KEN1</strain>
    </source>
</reference>
<dbReference type="AlphaFoldDB" id="A0AAW2UST3"/>
<evidence type="ECO:0000313" key="1">
    <source>
        <dbReference type="EMBL" id="KAL0420445.1"/>
    </source>
</evidence>